<keyword evidence="2" id="KW-0134">Cell wall</keyword>
<keyword evidence="7" id="KW-0472">Membrane</keyword>
<sequence>MLRKALGFALAVALVGGGTVFVSSTPQAAADPADGTLKVRVIRDVNGNGSYEAALEVGVAGIGVTVTAPTGATATGTTGADGTVTVDTKALPTGKYRVDTKIPDSMSYLKPAPAGKGLSTLTSFADVSGGKAVELTVGVWNPSDYCQANPTLITGCQRGARKQDGSSNLSPGARSLVTFPFNQRGTDSPKQLAKQGDTGTVYGIAYRKDDKRVFSGAFAKRLAEYGPKGQGAIYVTTPAGATSLFATVPNAGTTAHSMSKDFDGPFFGVPGKQALGDLDISEDGSTLYAINLNDKKLYTFDATGATAAAPKGSFAIPATACGNAADWRPGALGVRDGKVYVGGVCSAQSSKKRSDLKAVVMTFDGAAFSAPVLTKTLDFIRGQAKETRDNSNVWYPWSDVWADSGQLDLRHQTYPSPFLTDIGIESNGDLVLDFRDRYGDQGGYKIPAPDGSGDTFETMSGGDINRACLSGGTYVWEGTGSCANNHKNDNGGGQPANVVEFYPGEYFANSAGLGQHLETSQGALAMVYGETRIPAIVMDPTNVRSGGVGWFDRTTGLMQNKDHTNSYRIEDLDSEDNGEQWGKANGLADLEALCDLAPVQIGNRVWFDTDADGVQDGDEPPVPGVKVTATPCAGGAALPVKTTDAKGEYYFGTADGLKADTCYNVKFDYAAADTSKLPGAPAAATLNWTAKEAGADRCIDSNVDPATSQAQVTVGKAGSVDHCVDGGLTVKQTNKLGDFVWNDKNANGLQDPDEPGVPGVKVTLKDGAGKDLGSTNTGPDGKYVFDKLPDGTYQVCFDVANLPDAVKGYKPTKPDAGDDTKDSDADATGCTKTTVLGPDKRDDPTLDLGLVAPTNKLGDFVWNDKNANGLQDDGEPGVPGVKATLKDGAGAVKGTTTTGPDGKYLFDNLPDGTYQVCFDVANLPDAVKGYVLTKVDAGDDTKDSDAALDTGCTKTTTLGPDKREDLTLDAGLVSAQNKLGDYVWLDTNSDGVQDADEKGVPDVVVKLKDGTGKELGTTKTGPDGKYLFDKLPDGTYQVCFDTVNLPEAVKGYQLTKEGAGSDDGKDSDASPTTGCTPTTVLGPDKREDLTLDAGLVAPVVPKNKLGDYVWIDTNRNGLQDDGEPPVNGVKVTLKDGTGKDLGTTTTGADGKYGFGDLPDGTYQVCFDIANMPGYKFTAPNKGDVAKDSDADPATGCSKTTTLGADKREDITLDAGLVSPLNKLGDYVWIDKNRNGLQDDGEPGVEGVTATLKDGTGAVKGTTKTDASGKYGFGDLPDGTYQVCFDVKNLPAAVAGYSLTKVDAGDDAKDSDADLTTGCTKTTVLGPDKREDLTLDAGLVSPLNKLGDFVWIDKNANGLQDDGEPGVEGVSAVLKDGAGKQLGKTTTDASGKYGFGDLPDGTYQVCFDMAALPAAVAGYTLTKVDAGDDAKDSDADPATGCTKTTVLGPDKREDLTLDAGLVEPVKPLNKLGDFVWIDKNANGIQDDGEPGVEGVTATLKDGTGKDLGTTKTDAAGKYGFGDLPDGTYQVCFDFANMPEAVKGYSPTTPNQGDPAKDSDADPSTGCTKTTVLDADKREDLTLDAGLIAPPPPALNKLGDYVWIDKNKNGLQDDGEPGVKGVEVALKNAAGGEVSTTLTDDNGKYLFDKLPDGTYSVCFDVKNLPAAVAGYTLTKVDAGDDAKDSDAALDTGCTKTTVLGPDKREDLTLDAGLIEPVKVLNKLGDYVWIDKNDNGLQDDGEPGVEGVTATLKDGAGKDLGTTKTDASGKYGFGDLPDGTYQVCFDVKNLPAAVAGYTLTKVDAGDDAKDSDADLTTGCTKTTTLGPDKREDLTLDAGLVAPPVGAFKLGDFVWIDKNANGLQDDGEPGVPGVTAVLKDGDGKEIGSTKTGPDGKYLFDKLPDGTYQVCFDIANMPEAVKGYTLTKVDAGDDAKDSDADPTTGCTKPVKLGPDNLTLDAGLVEPEKPVFKIGDTVWVDTNGNGLQDPGEPGVNGFTVTLKTPDGDKKTTTDTDGKYVFANLPAGEYTVCFDFKNMPEAVKGYTPAKPDAGDDAKDSDADPSTGCTKPVKLGPDNLTVDAGLVPPVKPEPNKIGDFVWNDKNGNGIQDPDEPGVPGVGVVLKDPGGKEVTKTTTGPDGKYLFPQVPDGTYTVCFDIKNMPEAVKGYIPTDPGKGDAGKDSDADPSTGCSKPVTVGPNKREDLTIDLGVVKPTNKIGDFVWLDKNDNGIQDPGEPGVKDVTVVLKDKDGKEISKTTTGPDGKYLFPKLPDGTYMVCFDIKNLPGEYKEYGLTAPNRGEAGKNSAADQSTGCTKTVTLGPDKREDLTLDAGLLGGHEEPQAPGTPGNPKGPLAKTGFNAVLPLGIGSLILLAGIAFLVVAARRRKEDS</sequence>
<dbReference type="Proteomes" id="UP000199515">
    <property type="component" value="Unassembled WGS sequence"/>
</dbReference>
<organism evidence="10 11">
    <name type="scientific">Amycolatopsis xylanica</name>
    <dbReference type="NCBI Taxonomy" id="589385"/>
    <lineage>
        <taxon>Bacteria</taxon>
        <taxon>Bacillati</taxon>
        <taxon>Actinomycetota</taxon>
        <taxon>Actinomycetes</taxon>
        <taxon>Pseudonocardiales</taxon>
        <taxon>Pseudonocardiaceae</taxon>
        <taxon>Amycolatopsis</taxon>
    </lineage>
</organism>
<dbReference type="SUPFAM" id="SSF63825">
    <property type="entry name" value="YWTD domain"/>
    <property type="match status" value="1"/>
</dbReference>
<dbReference type="PANTHER" id="PTHR23303">
    <property type="entry name" value="CARBOXYPEPTIDASE REGULATORY REGION-CONTAINING"/>
    <property type="match status" value="1"/>
</dbReference>
<evidence type="ECO:0000313" key="10">
    <source>
        <dbReference type="EMBL" id="SDX09283.1"/>
    </source>
</evidence>
<dbReference type="PANTHER" id="PTHR23303:SF15">
    <property type="entry name" value="COLOSSIN-A"/>
    <property type="match status" value="1"/>
</dbReference>
<feature type="region of interest" description="Disordered" evidence="6">
    <location>
        <begin position="2040"/>
        <end position="2068"/>
    </location>
</feature>
<feature type="domain" description="Gram-positive cocci surface proteins LPxTG" evidence="9">
    <location>
        <begin position="2346"/>
        <end position="2382"/>
    </location>
</feature>
<evidence type="ECO:0000256" key="8">
    <source>
        <dbReference type="SAM" id="SignalP"/>
    </source>
</evidence>
<feature type="region of interest" description="Disordered" evidence="6">
    <location>
        <begin position="810"/>
        <end position="838"/>
    </location>
</feature>
<evidence type="ECO:0000256" key="3">
    <source>
        <dbReference type="ARBA" id="ARBA00022525"/>
    </source>
</evidence>
<feature type="chain" id="PRO_5039031871" evidence="8">
    <location>
        <begin position="29"/>
        <end position="2382"/>
    </location>
</feature>
<feature type="compositionally biased region" description="Basic and acidic residues" evidence="6">
    <location>
        <begin position="812"/>
        <end position="824"/>
    </location>
</feature>
<proteinExistence type="predicted"/>
<dbReference type="PROSITE" id="PS50847">
    <property type="entry name" value="GRAM_POS_ANCHORING"/>
    <property type="match status" value="1"/>
</dbReference>
<feature type="region of interest" description="Disordered" evidence="6">
    <location>
        <begin position="2292"/>
        <end position="2314"/>
    </location>
</feature>
<evidence type="ECO:0000259" key="9">
    <source>
        <dbReference type="PROSITE" id="PS50847"/>
    </source>
</evidence>
<gene>
    <name evidence="10" type="ORF">SAMN05421504_102285</name>
</gene>
<feature type="compositionally biased region" description="Polar residues" evidence="6">
    <location>
        <begin position="2299"/>
        <end position="2310"/>
    </location>
</feature>
<dbReference type="Pfam" id="PF17210">
    <property type="entry name" value="SdrD_B"/>
    <property type="match status" value="14"/>
</dbReference>
<evidence type="ECO:0000256" key="4">
    <source>
        <dbReference type="ARBA" id="ARBA00022729"/>
    </source>
</evidence>
<dbReference type="InterPro" id="IPR051417">
    <property type="entry name" value="SDr/BOS_complex"/>
</dbReference>
<evidence type="ECO:0000256" key="6">
    <source>
        <dbReference type="SAM" id="MobiDB-lite"/>
    </source>
</evidence>
<feature type="region of interest" description="Disordered" evidence="6">
    <location>
        <begin position="1541"/>
        <end position="1565"/>
    </location>
</feature>
<dbReference type="EMBL" id="FNON01000002">
    <property type="protein sequence ID" value="SDX09283.1"/>
    <property type="molecule type" value="Genomic_DNA"/>
</dbReference>
<keyword evidence="7" id="KW-0812">Transmembrane</keyword>
<evidence type="ECO:0000256" key="2">
    <source>
        <dbReference type="ARBA" id="ARBA00022512"/>
    </source>
</evidence>
<keyword evidence="3" id="KW-0964">Secreted</keyword>
<evidence type="ECO:0000256" key="7">
    <source>
        <dbReference type="SAM" id="Phobius"/>
    </source>
</evidence>
<feature type="region of interest" description="Disordered" evidence="6">
    <location>
        <begin position="1055"/>
        <end position="1083"/>
    </location>
</feature>
<evidence type="ECO:0000256" key="5">
    <source>
        <dbReference type="ARBA" id="ARBA00023088"/>
    </source>
</evidence>
<protein>
    <submittedName>
        <fullName evidence="10">Cna protein B-type domain-containing protein</fullName>
    </submittedName>
</protein>
<feature type="compositionally biased region" description="Basic and acidic residues" evidence="6">
    <location>
        <begin position="2045"/>
        <end position="2054"/>
    </location>
</feature>
<comment type="subcellular location">
    <subcellularLocation>
        <location evidence="1">Secreted</location>
    </subcellularLocation>
</comment>
<reference evidence="10 11" key="1">
    <citation type="submission" date="2016-10" db="EMBL/GenBank/DDBJ databases">
        <authorList>
            <person name="de Groot N.N."/>
        </authorList>
    </citation>
    <scope>NUCLEOTIDE SEQUENCE [LARGE SCALE GENOMIC DNA]</scope>
    <source>
        <strain evidence="10 11">CPCC 202699</strain>
    </source>
</reference>
<dbReference type="InterPro" id="IPR013783">
    <property type="entry name" value="Ig-like_fold"/>
</dbReference>
<dbReference type="GO" id="GO:0005975">
    <property type="term" value="P:carbohydrate metabolic process"/>
    <property type="evidence" value="ECO:0007669"/>
    <property type="project" value="UniProtKB-ARBA"/>
</dbReference>
<feature type="signal peptide" evidence="8">
    <location>
        <begin position="1"/>
        <end position="28"/>
    </location>
</feature>
<dbReference type="Gene3D" id="2.60.40.10">
    <property type="entry name" value="Immunoglobulins"/>
    <property type="match status" value="15"/>
</dbReference>
<feature type="compositionally biased region" description="Basic and acidic residues" evidence="6">
    <location>
        <begin position="2168"/>
        <end position="2177"/>
    </location>
</feature>
<evidence type="ECO:0000256" key="1">
    <source>
        <dbReference type="ARBA" id="ARBA00004613"/>
    </source>
</evidence>
<keyword evidence="4 8" id="KW-0732">Signal</keyword>
<dbReference type="GO" id="GO:0005576">
    <property type="term" value="C:extracellular region"/>
    <property type="evidence" value="ECO:0007669"/>
    <property type="project" value="UniProtKB-SubCell"/>
</dbReference>
<dbReference type="InterPro" id="IPR019931">
    <property type="entry name" value="LPXTG_anchor"/>
</dbReference>
<dbReference type="SUPFAM" id="SSF117074">
    <property type="entry name" value="Hypothetical protein PA1324"/>
    <property type="match status" value="15"/>
</dbReference>
<name>A0A1H2YVS9_9PSEU</name>
<feature type="region of interest" description="Disordered" evidence="6">
    <location>
        <begin position="2162"/>
        <end position="2193"/>
    </location>
</feature>
<dbReference type="InterPro" id="IPR033764">
    <property type="entry name" value="Sdr_B"/>
</dbReference>
<keyword evidence="7" id="KW-1133">Transmembrane helix</keyword>
<keyword evidence="5" id="KW-0572">Peptidoglycan-anchor</keyword>
<keyword evidence="11" id="KW-1185">Reference proteome</keyword>
<evidence type="ECO:0000313" key="11">
    <source>
        <dbReference type="Proteomes" id="UP000199515"/>
    </source>
</evidence>
<dbReference type="STRING" id="589385.SAMN05421504_102285"/>
<accession>A0A1H2YVS9</accession>
<feature type="transmembrane region" description="Helical" evidence="7">
    <location>
        <begin position="2353"/>
        <end position="2375"/>
    </location>
</feature>